<keyword evidence="12" id="KW-1185">Reference proteome</keyword>
<keyword evidence="5 6" id="KW-0788">Thiol protease</keyword>
<evidence type="ECO:0000313" key="11">
    <source>
        <dbReference type="EMBL" id="KAF9986239.1"/>
    </source>
</evidence>
<dbReference type="InterPro" id="IPR029071">
    <property type="entry name" value="Ubiquitin-like_domsf"/>
</dbReference>
<evidence type="ECO:0000256" key="6">
    <source>
        <dbReference type="RuleBase" id="RU366025"/>
    </source>
</evidence>
<keyword evidence="7" id="KW-0175">Coiled coil</keyword>
<dbReference type="InterPro" id="IPR000626">
    <property type="entry name" value="Ubiquitin-like_dom"/>
</dbReference>
<dbReference type="PANTHER" id="PTHR43982:SF1">
    <property type="entry name" value="UBIQUITIN CARBOXYL-TERMINAL HYDROLASE 14"/>
    <property type="match status" value="1"/>
</dbReference>
<dbReference type="PROSITE" id="PS50235">
    <property type="entry name" value="USP_3"/>
    <property type="match status" value="1"/>
</dbReference>
<dbReference type="PROSITE" id="PS00972">
    <property type="entry name" value="USP_1"/>
    <property type="match status" value="1"/>
</dbReference>
<accession>A0A9P6MB66</accession>
<dbReference type="Pfam" id="PF00240">
    <property type="entry name" value="ubiquitin"/>
    <property type="match status" value="1"/>
</dbReference>
<dbReference type="Pfam" id="PF00443">
    <property type="entry name" value="UCH"/>
    <property type="match status" value="1"/>
</dbReference>
<evidence type="ECO:0000259" key="10">
    <source>
        <dbReference type="PROSITE" id="PS50235"/>
    </source>
</evidence>
<evidence type="ECO:0000259" key="9">
    <source>
        <dbReference type="PROSITE" id="PS50053"/>
    </source>
</evidence>
<dbReference type="InterPro" id="IPR044635">
    <property type="entry name" value="UBP14-like"/>
</dbReference>
<dbReference type="GO" id="GO:0070628">
    <property type="term" value="F:proteasome binding"/>
    <property type="evidence" value="ECO:0007669"/>
    <property type="project" value="TreeGrafter"/>
</dbReference>
<dbReference type="Gene3D" id="3.90.70.10">
    <property type="entry name" value="Cysteine proteinases"/>
    <property type="match status" value="1"/>
</dbReference>
<evidence type="ECO:0000256" key="5">
    <source>
        <dbReference type="ARBA" id="ARBA00022807"/>
    </source>
</evidence>
<dbReference type="InterPro" id="IPR001394">
    <property type="entry name" value="Peptidase_C19_UCH"/>
</dbReference>
<proteinExistence type="inferred from homology"/>
<evidence type="ECO:0000256" key="3">
    <source>
        <dbReference type="ARBA" id="ARBA00022786"/>
    </source>
</evidence>
<dbReference type="CDD" id="cd16104">
    <property type="entry name" value="Ubl_USP14_like"/>
    <property type="match status" value="1"/>
</dbReference>
<dbReference type="SUPFAM" id="SSF54236">
    <property type="entry name" value="Ubiquitin-like"/>
    <property type="match status" value="1"/>
</dbReference>
<keyword evidence="3 6" id="KW-0833">Ubl conjugation pathway</keyword>
<dbReference type="PROSITE" id="PS00973">
    <property type="entry name" value="USP_2"/>
    <property type="match status" value="1"/>
</dbReference>
<evidence type="ECO:0000256" key="2">
    <source>
        <dbReference type="ARBA" id="ARBA00022670"/>
    </source>
</evidence>
<sequence length="508" mass="56961">MSQADTIKVHVKWNGKKFEDIEVNLVEPGLVFKAQLFALTGVGPDRQKVVVKGIMLKDEMDMSKLGLKNGQTLMMMGTAGELPKAPENQIVFAEDMTEATLNRAMDIPVGLTNLGNTCYMNATLQCLRTVPELIEDLQKYTGGTNNLDTGSNMTASLRDLYKQLNDAGHGVMPFAFLTCLRKAFPQFSQQGRDGMWMQQDAEECWSQLVSTLRAKLPPHEDGTQNVVSQFMQGELTTTLKCDDAPDEEPIVTKEPFSKIDCHISKNVNYLQNGILASLDQKLEKNSPTLNRSAIYSKSQRISRLPAYLTVNFIRFFWKVNEQIKTKILRKVKFPLDLDASEFCTPELQSKLVNTKAKLRELEAAETALKRRKRLDKEADSMETDEASEEQKAVEAAQLVLEKSLDPELVQDLGSNPSGQYELAAVLTHIGRSADSGHYIGWARKGDTDDWYKYDDDKVTPVSKDDILKLDGGGDFHIAYLALYRAKSFKSKKKVESSENTEDTESMKV</sequence>
<dbReference type="PANTHER" id="PTHR43982">
    <property type="entry name" value="UBIQUITIN CARBOXYL-TERMINAL HYDROLASE"/>
    <property type="match status" value="1"/>
</dbReference>
<dbReference type="SMART" id="SM00213">
    <property type="entry name" value="UBQ"/>
    <property type="match status" value="1"/>
</dbReference>
<feature type="domain" description="Ubiquitin-like" evidence="9">
    <location>
        <begin position="7"/>
        <end position="76"/>
    </location>
</feature>
<dbReference type="Gene3D" id="3.10.20.90">
    <property type="entry name" value="Phosphatidylinositol 3-kinase Catalytic Subunit, Chain A, domain 1"/>
    <property type="match status" value="1"/>
</dbReference>
<dbReference type="SUPFAM" id="SSF54001">
    <property type="entry name" value="Cysteine proteinases"/>
    <property type="match status" value="1"/>
</dbReference>
<dbReference type="Proteomes" id="UP000749646">
    <property type="component" value="Unassembled WGS sequence"/>
</dbReference>
<dbReference type="GO" id="GO:0016579">
    <property type="term" value="P:protein deubiquitination"/>
    <property type="evidence" value="ECO:0007669"/>
    <property type="project" value="InterPro"/>
</dbReference>
<feature type="region of interest" description="Disordered" evidence="8">
    <location>
        <begin position="487"/>
        <end position="508"/>
    </location>
</feature>
<protein>
    <recommendedName>
        <fullName evidence="6">Ubiquitin carboxyl-terminal hydrolase</fullName>
        <ecNumber evidence="6">3.4.19.12</ecNumber>
    </recommendedName>
</protein>
<evidence type="ECO:0000256" key="7">
    <source>
        <dbReference type="SAM" id="Coils"/>
    </source>
</evidence>
<dbReference type="InterPro" id="IPR028889">
    <property type="entry name" value="USP"/>
</dbReference>
<dbReference type="InterPro" id="IPR018200">
    <property type="entry name" value="USP_CS"/>
</dbReference>
<keyword evidence="4 6" id="KW-0378">Hydrolase</keyword>
<dbReference type="CDD" id="cd02657">
    <property type="entry name" value="Peptidase_C19A"/>
    <property type="match status" value="1"/>
</dbReference>
<organism evidence="11 12">
    <name type="scientific">Modicella reniformis</name>
    <dbReference type="NCBI Taxonomy" id="1440133"/>
    <lineage>
        <taxon>Eukaryota</taxon>
        <taxon>Fungi</taxon>
        <taxon>Fungi incertae sedis</taxon>
        <taxon>Mucoromycota</taxon>
        <taxon>Mortierellomycotina</taxon>
        <taxon>Mortierellomycetes</taxon>
        <taxon>Mortierellales</taxon>
        <taxon>Mortierellaceae</taxon>
        <taxon>Modicella</taxon>
    </lineage>
</organism>
<name>A0A9P6MB66_9FUNG</name>
<dbReference type="GO" id="GO:0043161">
    <property type="term" value="P:proteasome-mediated ubiquitin-dependent protein catabolic process"/>
    <property type="evidence" value="ECO:0007669"/>
    <property type="project" value="InterPro"/>
</dbReference>
<dbReference type="GO" id="GO:0061136">
    <property type="term" value="P:regulation of proteasomal protein catabolic process"/>
    <property type="evidence" value="ECO:0007669"/>
    <property type="project" value="TreeGrafter"/>
</dbReference>
<evidence type="ECO:0000256" key="4">
    <source>
        <dbReference type="ARBA" id="ARBA00022801"/>
    </source>
</evidence>
<dbReference type="InterPro" id="IPR038765">
    <property type="entry name" value="Papain-like_cys_pep_sf"/>
</dbReference>
<dbReference type="GO" id="GO:0004843">
    <property type="term" value="F:cysteine-type deubiquitinase activity"/>
    <property type="evidence" value="ECO:0007669"/>
    <property type="project" value="UniProtKB-UniRule"/>
</dbReference>
<dbReference type="AlphaFoldDB" id="A0A9P6MB66"/>
<feature type="domain" description="USP" evidence="10">
    <location>
        <begin position="109"/>
        <end position="486"/>
    </location>
</feature>
<dbReference type="EC" id="3.4.19.12" evidence="6"/>
<comment type="catalytic activity">
    <reaction evidence="1 6">
        <text>Thiol-dependent hydrolysis of ester, thioester, amide, peptide and isopeptide bonds formed by the C-terminal Gly of ubiquitin (a 76-residue protein attached to proteins as an intracellular targeting signal).</text>
        <dbReference type="EC" id="3.4.19.12"/>
    </reaction>
</comment>
<evidence type="ECO:0000313" key="12">
    <source>
        <dbReference type="Proteomes" id="UP000749646"/>
    </source>
</evidence>
<keyword evidence="2 6" id="KW-0645">Protease</keyword>
<comment type="caution">
    <text evidence="11">The sequence shown here is derived from an EMBL/GenBank/DDBJ whole genome shotgun (WGS) entry which is preliminary data.</text>
</comment>
<comment type="similarity">
    <text evidence="6">Belongs to the peptidase C19 family.</text>
</comment>
<evidence type="ECO:0000256" key="8">
    <source>
        <dbReference type="SAM" id="MobiDB-lite"/>
    </source>
</evidence>
<dbReference type="OrthoDB" id="333239at2759"/>
<feature type="compositionally biased region" description="Acidic residues" evidence="8">
    <location>
        <begin position="498"/>
        <end position="508"/>
    </location>
</feature>
<evidence type="ECO:0000256" key="1">
    <source>
        <dbReference type="ARBA" id="ARBA00000707"/>
    </source>
</evidence>
<reference evidence="11" key="1">
    <citation type="journal article" date="2020" name="Fungal Divers.">
        <title>Resolving the Mortierellaceae phylogeny through synthesis of multi-gene phylogenetics and phylogenomics.</title>
        <authorList>
            <person name="Vandepol N."/>
            <person name="Liber J."/>
            <person name="Desiro A."/>
            <person name="Na H."/>
            <person name="Kennedy M."/>
            <person name="Barry K."/>
            <person name="Grigoriev I.V."/>
            <person name="Miller A.N."/>
            <person name="O'Donnell K."/>
            <person name="Stajich J.E."/>
            <person name="Bonito G."/>
        </authorList>
    </citation>
    <scope>NUCLEOTIDE SEQUENCE</scope>
    <source>
        <strain evidence="11">MES-2147</strain>
    </source>
</reference>
<dbReference type="PROSITE" id="PS50053">
    <property type="entry name" value="UBIQUITIN_2"/>
    <property type="match status" value="1"/>
</dbReference>
<gene>
    <name evidence="11" type="primary">USP14</name>
    <name evidence="11" type="ORF">BGZ65_008353</name>
</gene>
<feature type="coiled-coil region" evidence="7">
    <location>
        <begin position="344"/>
        <end position="391"/>
    </location>
</feature>
<dbReference type="EMBL" id="JAAAHW010003244">
    <property type="protein sequence ID" value="KAF9986239.1"/>
    <property type="molecule type" value="Genomic_DNA"/>
</dbReference>